<accession>M9V2X1</accession>
<dbReference type="GeneID" id="16205176"/>
<sequence>MWRTLLRRPIEFTFGGVIGKIPSSKGQLIVIQNSTALK</sequence>
<dbReference type="Proteomes" id="UP000012999">
    <property type="component" value="Segment"/>
</dbReference>
<evidence type="ECO:0000313" key="2">
    <source>
        <dbReference type="Proteomes" id="UP000012999"/>
    </source>
</evidence>
<gene>
    <name evidence="1" type="ORF">Lw1_gp222</name>
</gene>
<dbReference type="EMBL" id="KC801932">
    <property type="protein sequence ID" value="AGJ71628.1"/>
    <property type="molecule type" value="Genomic_DNA"/>
</dbReference>
<organism evidence="1 2">
    <name type="scientific">Escherichia phage Lw1</name>
    <dbReference type="NCBI Taxonomy" id="1307804"/>
    <lineage>
        <taxon>Viruses</taxon>
        <taxon>Duplodnaviria</taxon>
        <taxon>Heunggongvirae</taxon>
        <taxon>Uroviricota</taxon>
        <taxon>Caudoviricetes</taxon>
        <taxon>Pantevenvirales</taxon>
        <taxon>Straboviridae</taxon>
        <taxon>Pseudotevenvirus</taxon>
        <taxon>Pseudotevenvirus lw1</taxon>
    </lineage>
</organism>
<keyword evidence="2" id="KW-1185">Reference proteome</keyword>
<dbReference type="RefSeq" id="YP_008060743.1">
    <property type="nucleotide sequence ID" value="NC_021344.2"/>
</dbReference>
<reference evidence="1" key="1">
    <citation type="submission" date="2013-03" db="EMBL/GenBank/DDBJ databases">
        <authorList>
            <person name="Kushkina A.I."/>
            <person name="Tovkach F.I."/>
            <person name="Comeau A.M."/>
            <person name="Kostetskii I.E."/>
            <person name="Lisovskiy I."/>
            <person name="Ostapchuk A.M."/>
            <person name="Voychuk S.I."/>
            <person name="Gorb T.Y."/>
            <person name="Romanyuk L.V."/>
        </authorList>
    </citation>
    <scope>NUCLEOTIDE SEQUENCE [LARGE SCALE GENOMIC DNA]</scope>
</reference>
<evidence type="ECO:0000313" key="1">
    <source>
        <dbReference type="EMBL" id="AGJ71628.1"/>
    </source>
</evidence>
<proteinExistence type="predicted"/>
<protein>
    <submittedName>
        <fullName evidence="1">Uncharacterized protein</fullName>
    </submittedName>
</protein>
<name>M9V2X1_9CAUD</name>
<dbReference type="KEGG" id="vg:16205176"/>